<dbReference type="RefSeq" id="WP_118451156.1">
    <property type="nucleotide sequence ID" value="NZ_CABJDM010000053.1"/>
</dbReference>
<dbReference type="InterPro" id="IPR013249">
    <property type="entry name" value="RNA_pol_sigma70_r4_t2"/>
</dbReference>
<keyword evidence="3" id="KW-0731">Sigma factor</keyword>
<keyword evidence="4" id="KW-0804">Transcription</keyword>
<reference evidence="7 8" key="1">
    <citation type="submission" date="2018-08" db="EMBL/GenBank/DDBJ databases">
        <title>A genome reference for cultivated species of the human gut microbiota.</title>
        <authorList>
            <person name="Zou Y."/>
            <person name="Xue W."/>
            <person name="Luo G."/>
        </authorList>
    </citation>
    <scope>NUCLEOTIDE SEQUENCE [LARGE SCALE GENOMIC DNA]</scope>
    <source>
        <strain evidence="7 8">AF34-33</strain>
    </source>
</reference>
<dbReference type="Gene3D" id="1.10.10.10">
    <property type="entry name" value="Winged helix-like DNA-binding domain superfamily/Winged helix DNA-binding domain"/>
    <property type="match status" value="1"/>
</dbReference>
<comment type="similarity">
    <text evidence="1">Belongs to the sigma-70 factor family. ECF subfamily.</text>
</comment>
<dbReference type="InterPro" id="IPR000792">
    <property type="entry name" value="Tscrpt_reg_LuxR_C"/>
</dbReference>
<evidence type="ECO:0000259" key="5">
    <source>
        <dbReference type="Pfam" id="PF04542"/>
    </source>
</evidence>
<dbReference type="InterPro" id="IPR013324">
    <property type="entry name" value="RNA_pol_sigma_r3/r4-like"/>
</dbReference>
<dbReference type="SUPFAM" id="SSF88659">
    <property type="entry name" value="Sigma3 and sigma4 domains of RNA polymerase sigma factors"/>
    <property type="match status" value="1"/>
</dbReference>
<feature type="domain" description="RNA polymerase sigma-70 region 2" evidence="5">
    <location>
        <begin position="11"/>
        <end position="75"/>
    </location>
</feature>
<keyword evidence="2" id="KW-0805">Transcription regulation</keyword>
<dbReference type="SUPFAM" id="SSF88946">
    <property type="entry name" value="Sigma2 domain of RNA polymerase sigma factors"/>
    <property type="match status" value="1"/>
</dbReference>
<proteinExistence type="inferred from homology"/>
<evidence type="ECO:0000256" key="1">
    <source>
        <dbReference type="ARBA" id="ARBA00010641"/>
    </source>
</evidence>
<dbReference type="InterPro" id="IPR036388">
    <property type="entry name" value="WH-like_DNA-bd_sf"/>
</dbReference>
<dbReference type="GO" id="GO:0016987">
    <property type="term" value="F:sigma factor activity"/>
    <property type="evidence" value="ECO:0007669"/>
    <property type="project" value="UniProtKB-KW"/>
</dbReference>
<dbReference type="InterPro" id="IPR039425">
    <property type="entry name" value="RNA_pol_sigma-70-like"/>
</dbReference>
<dbReference type="EMBL" id="QRPV01000053">
    <property type="protein sequence ID" value="RHM37789.1"/>
    <property type="molecule type" value="Genomic_DNA"/>
</dbReference>
<dbReference type="InterPro" id="IPR013325">
    <property type="entry name" value="RNA_pol_sigma_r2"/>
</dbReference>
<dbReference type="Pfam" id="PF08281">
    <property type="entry name" value="Sigma70_r4_2"/>
    <property type="match status" value="1"/>
</dbReference>
<dbReference type="AlphaFoldDB" id="A0A415Q8U6"/>
<dbReference type="InterPro" id="IPR014284">
    <property type="entry name" value="RNA_pol_sigma-70_dom"/>
</dbReference>
<feature type="domain" description="RNA polymerase sigma factor 70 region 4 type 2" evidence="6">
    <location>
        <begin position="105"/>
        <end position="154"/>
    </location>
</feature>
<protein>
    <submittedName>
        <fullName evidence="7">RNA polymerase sigma-70 factor</fullName>
    </submittedName>
</protein>
<dbReference type="GO" id="GO:0006352">
    <property type="term" value="P:DNA-templated transcription initiation"/>
    <property type="evidence" value="ECO:0007669"/>
    <property type="project" value="InterPro"/>
</dbReference>
<dbReference type="Pfam" id="PF04542">
    <property type="entry name" value="Sigma70_r2"/>
    <property type="match status" value="1"/>
</dbReference>
<dbReference type="Proteomes" id="UP000286038">
    <property type="component" value="Unassembled WGS sequence"/>
</dbReference>
<comment type="caution">
    <text evidence="7">The sequence shown here is derived from an EMBL/GenBank/DDBJ whole genome shotgun (WGS) entry which is preliminary data.</text>
</comment>
<evidence type="ECO:0000256" key="4">
    <source>
        <dbReference type="ARBA" id="ARBA00023163"/>
    </source>
</evidence>
<evidence type="ECO:0000256" key="3">
    <source>
        <dbReference type="ARBA" id="ARBA00023082"/>
    </source>
</evidence>
<evidence type="ECO:0000256" key="2">
    <source>
        <dbReference type="ARBA" id="ARBA00023015"/>
    </source>
</evidence>
<dbReference type="PANTHER" id="PTHR43133">
    <property type="entry name" value="RNA POLYMERASE ECF-TYPE SIGMA FACTO"/>
    <property type="match status" value="1"/>
</dbReference>
<evidence type="ECO:0000313" key="8">
    <source>
        <dbReference type="Proteomes" id="UP000286038"/>
    </source>
</evidence>
<accession>A0A415Q8U6</accession>
<gene>
    <name evidence="7" type="ORF">DWZ68_18355</name>
</gene>
<dbReference type="NCBIfam" id="TIGR02937">
    <property type="entry name" value="sigma70-ECF"/>
    <property type="match status" value="1"/>
</dbReference>
<organism evidence="7 8">
    <name type="scientific">Butyricimonas virosa</name>
    <dbReference type="NCBI Taxonomy" id="544645"/>
    <lineage>
        <taxon>Bacteria</taxon>
        <taxon>Pseudomonadati</taxon>
        <taxon>Bacteroidota</taxon>
        <taxon>Bacteroidia</taxon>
        <taxon>Bacteroidales</taxon>
        <taxon>Odoribacteraceae</taxon>
        <taxon>Butyricimonas</taxon>
    </lineage>
</organism>
<sequence>MEDYSFLEKFIRENYVAVCAVAERFVDRDTAQDIAQNVLFKFWENREKYAEVESLDDFLFIMVRNEAISYLRSRKTESERHEVWEGEREEERDVFHALVEEETNQLLLHAISLLPEQTAHVIRLVLSGYSNKEIALLVNVSINTVKTLKYGGIRKLREYFESRKF</sequence>
<name>A0A415Q8U6_9BACT</name>
<dbReference type="Gene3D" id="1.10.1740.10">
    <property type="match status" value="1"/>
</dbReference>
<dbReference type="InterPro" id="IPR007627">
    <property type="entry name" value="RNA_pol_sigma70_r2"/>
</dbReference>
<dbReference type="PRINTS" id="PR00038">
    <property type="entry name" value="HTHLUXR"/>
</dbReference>
<evidence type="ECO:0000259" key="6">
    <source>
        <dbReference type="Pfam" id="PF08281"/>
    </source>
</evidence>
<dbReference type="PANTHER" id="PTHR43133:SF46">
    <property type="entry name" value="RNA POLYMERASE SIGMA-70 FACTOR ECF SUBFAMILY"/>
    <property type="match status" value="1"/>
</dbReference>
<evidence type="ECO:0000313" key="7">
    <source>
        <dbReference type="EMBL" id="RHM37789.1"/>
    </source>
</evidence>
<dbReference type="GO" id="GO:0003677">
    <property type="term" value="F:DNA binding"/>
    <property type="evidence" value="ECO:0007669"/>
    <property type="project" value="InterPro"/>
</dbReference>